<dbReference type="EMBL" id="JARBHA010000008">
    <property type="protein sequence ID" value="KAJ9693678.1"/>
    <property type="molecule type" value="Genomic_DNA"/>
</dbReference>
<sequence length="67" mass="7546">MGENLCRKLHFGSELGGVPIPGFSRHCFLPPDATAKARKKRGVTKRVKCQRHCTETRGKTFSGKWVF</sequence>
<keyword evidence="2" id="KW-1185">Reference proteome</keyword>
<name>A0AA38ZQZ7_VITRO</name>
<dbReference type="Proteomes" id="UP001168098">
    <property type="component" value="Unassembled WGS sequence"/>
</dbReference>
<gene>
    <name evidence="1" type="ORF">PVL29_009569</name>
</gene>
<comment type="caution">
    <text evidence="1">The sequence shown here is derived from an EMBL/GenBank/DDBJ whole genome shotgun (WGS) entry which is preliminary data.</text>
</comment>
<evidence type="ECO:0000313" key="1">
    <source>
        <dbReference type="EMBL" id="KAJ9693678.1"/>
    </source>
</evidence>
<accession>A0AA38ZQZ7</accession>
<organism evidence="1 2">
    <name type="scientific">Vitis rotundifolia</name>
    <name type="common">Muscadine grape</name>
    <dbReference type="NCBI Taxonomy" id="103349"/>
    <lineage>
        <taxon>Eukaryota</taxon>
        <taxon>Viridiplantae</taxon>
        <taxon>Streptophyta</taxon>
        <taxon>Embryophyta</taxon>
        <taxon>Tracheophyta</taxon>
        <taxon>Spermatophyta</taxon>
        <taxon>Magnoliopsida</taxon>
        <taxon>eudicotyledons</taxon>
        <taxon>Gunneridae</taxon>
        <taxon>Pentapetalae</taxon>
        <taxon>rosids</taxon>
        <taxon>Vitales</taxon>
        <taxon>Vitaceae</taxon>
        <taxon>Viteae</taxon>
        <taxon>Vitis</taxon>
    </lineage>
</organism>
<reference evidence="1 2" key="1">
    <citation type="journal article" date="2023" name="BMC Biotechnol.">
        <title>Vitis rotundifolia cv Carlos genome sequencing.</title>
        <authorList>
            <person name="Huff M."/>
            <person name="Hulse-Kemp A."/>
            <person name="Scheffler B."/>
            <person name="Youngblood R."/>
            <person name="Simpson S."/>
            <person name="Babiker E."/>
            <person name="Staton M."/>
        </authorList>
    </citation>
    <scope>NUCLEOTIDE SEQUENCE [LARGE SCALE GENOMIC DNA]</scope>
    <source>
        <tissue evidence="1">Leaf</tissue>
    </source>
</reference>
<proteinExistence type="predicted"/>
<protein>
    <submittedName>
        <fullName evidence="1">Uncharacterized protein</fullName>
    </submittedName>
</protein>
<evidence type="ECO:0000313" key="2">
    <source>
        <dbReference type="Proteomes" id="UP001168098"/>
    </source>
</evidence>
<dbReference type="AlphaFoldDB" id="A0AA38ZQZ7"/>